<dbReference type="GO" id="GO:0004571">
    <property type="term" value="F:mannosyl-oligosaccharide 1,2-alpha-mannosidase activity"/>
    <property type="evidence" value="ECO:0007669"/>
    <property type="project" value="UniProtKB-EC"/>
</dbReference>
<protein>
    <recommendedName>
        <fullName evidence="10">alpha-1,2-Mannosidase</fullName>
        <ecNumber evidence="10">3.2.1.-</ecNumber>
    </recommendedName>
</protein>
<dbReference type="PRINTS" id="PR00747">
    <property type="entry name" value="GLYHDRLASE47"/>
</dbReference>
<dbReference type="PANTHER" id="PTHR11742:SF55">
    <property type="entry name" value="ENDOPLASMIC RETICULUM MANNOSYL-OLIGOSACCHARIDE 1,2-ALPHA-MANNOSIDASE"/>
    <property type="match status" value="1"/>
</dbReference>
<gene>
    <name evidence="13" type="ORF">CYMTET_20587</name>
</gene>
<evidence type="ECO:0000256" key="12">
    <source>
        <dbReference type="SAM" id="Phobius"/>
    </source>
</evidence>
<evidence type="ECO:0000256" key="3">
    <source>
        <dbReference type="ARBA" id="ARBA00007658"/>
    </source>
</evidence>
<sequence length="430" mass="48510">MSVVGVLGPRLRRLDEGFEGQQISLPTSNKDFEQSLPYDEECGKKERGSRRFLISRVLRQHWLPTTILTSVLIFLMVFTMSWELRFAQIAYKSPNSSSFNTDETQGKPPEMVVLGGEASRPAEVKEALLEHESSQNKEVPRAAEDEFRVLLRRGEQWDSNTAWEERMQRFLDAPSSTVDTSSRQGAVKASFRWAWEGYRKYAWGEDELLPVSRKSQKWFGLGLTLIDSLDTMLLMGLEEEYKEARAWVAEHLDLDQDVNVNLFETTIRVLGGLLSAYHLSGHDPLFREKAVDLGERLLPAFDTASGVPMSDVNLKTHKSNPPLWTSHSSLAETTTLTLEFTYLANITNRPEFAQPARKVISIVDQLHKQSGLAPIYISPDKGTFHGNMVTLVSGILRRSPQRAPTRRCTPRPAAACPDSPLRAPTRRSVP</sequence>
<feature type="transmembrane region" description="Helical" evidence="12">
    <location>
        <begin position="61"/>
        <end position="82"/>
    </location>
</feature>
<keyword evidence="12" id="KW-1133">Transmembrane helix</keyword>
<keyword evidence="4" id="KW-0479">Metal-binding</keyword>
<feature type="region of interest" description="Disordered" evidence="11">
    <location>
        <begin position="400"/>
        <end position="430"/>
    </location>
</feature>
<dbReference type="InterPro" id="IPR001382">
    <property type="entry name" value="Glyco_hydro_47"/>
</dbReference>
<evidence type="ECO:0000313" key="14">
    <source>
        <dbReference type="Proteomes" id="UP001190700"/>
    </source>
</evidence>
<keyword evidence="10" id="KW-0326">Glycosidase</keyword>
<dbReference type="GO" id="GO:0005783">
    <property type="term" value="C:endoplasmic reticulum"/>
    <property type="evidence" value="ECO:0007669"/>
    <property type="project" value="TreeGrafter"/>
</dbReference>
<dbReference type="Proteomes" id="UP001190700">
    <property type="component" value="Unassembled WGS sequence"/>
</dbReference>
<dbReference type="GO" id="GO:0016020">
    <property type="term" value="C:membrane"/>
    <property type="evidence" value="ECO:0007669"/>
    <property type="project" value="InterPro"/>
</dbReference>
<dbReference type="InterPro" id="IPR012341">
    <property type="entry name" value="6hp_glycosidase-like_sf"/>
</dbReference>
<comment type="caution">
    <text evidence="13">The sequence shown here is derived from an EMBL/GenBank/DDBJ whole genome shotgun (WGS) entry which is preliminary data.</text>
</comment>
<reference evidence="13 14" key="1">
    <citation type="journal article" date="2015" name="Genome Biol. Evol.">
        <title>Comparative Genomics of a Bacterivorous Green Alga Reveals Evolutionary Causalities and Consequences of Phago-Mixotrophic Mode of Nutrition.</title>
        <authorList>
            <person name="Burns J.A."/>
            <person name="Paasch A."/>
            <person name="Narechania A."/>
            <person name="Kim E."/>
        </authorList>
    </citation>
    <scope>NUCLEOTIDE SEQUENCE [LARGE SCALE GENOMIC DNA]</scope>
    <source>
        <strain evidence="13 14">PLY_AMNH</strain>
    </source>
</reference>
<dbReference type="SUPFAM" id="SSF48225">
    <property type="entry name" value="Seven-hairpin glycosidases"/>
    <property type="match status" value="1"/>
</dbReference>
<dbReference type="GO" id="GO:0005975">
    <property type="term" value="P:carbohydrate metabolic process"/>
    <property type="evidence" value="ECO:0007669"/>
    <property type="project" value="InterPro"/>
</dbReference>
<evidence type="ECO:0000256" key="5">
    <source>
        <dbReference type="ARBA" id="ARBA00022801"/>
    </source>
</evidence>
<evidence type="ECO:0000256" key="1">
    <source>
        <dbReference type="ARBA" id="ARBA00001913"/>
    </source>
</evidence>
<name>A0AAE0G3Q3_9CHLO</name>
<dbReference type="AlphaFoldDB" id="A0AAE0G3Q3"/>
<comment type="pathway">
    <text evidence="2">Protein modification; protein glycosylation.</text>
</comment>
<organism evidence="13 14">
    <name type="scientific">Cymbomonas tetramitiformis</name>
    <dbReference type="NCBI Taxonomy" id="36881"/>
    <lineage>
        <taxon>Eukaryota</taxon>
        <taxon>Viridiplantae</taxon>
        <taxon>Chlorophyta</taxon>
        <taxon>Pyramimonadophyceae</taxon>
        <taxon>Pyramimonadales</taxon>
        <taxon>Pyramimonadaceae</taxon>
        <taxon>Cymbomonas</taxon>
    </lineage>
</organism>
<evidence type="ECO:0000256" key="4">
    <source>
        <dbReference type="ARBA" id="ARBA00022723"/>
    </source>
</evidence>
<keyword evidence="12" id="KW-0472">Membrane</keyword>
<keyword evidence="6" id="KW-0106">Calcium</keyword>
<comment type="catalytic activity">
    <reaction evidence="8">
        <text>N(4)-(alpha-D-Man-(1-&gt;2)-alpha-D-Man-(1-&gt;2)-alpha-D-Man-(1-&gt;3)-[alpha-D-Man-(1-&gt;3)-[alpha-D-Man-(1-&gt;2)-alpha-D-Man-(1-&gt;6)]-alpha-D-Man-(1-&gt;6)]-beta-D-Man-(1-&gt;4)-beta-D-GlcNAc-(1-&gt;4)-beta-D-GlcNAc)-L-asparaginyl-[protein] (N-glucan mannose isomer 8A1,2,3B1,3) + 3 H2O = N(4)-(alpha-D-Man-(1-&gt;3)-[alpha-D-Man-(1-&gt;3)-[alpha-D-Man-(1-&gt;6)]-alpha-D-Man-(1-&gt;6)]-beta-D-Man-(1-&gt;4)-beta-D-GlcNAc-(1-&gt;4)-beta-D-GlcNAc)-L-asparaginyl-[protein] (N-glucan mannose isomer 5A1,2) + 3 beta-D-mannose</text>
        <dbReference type="Rhea" id="RHEA:56028"/>
        <dbReference type="Rhea" id="RHEA-COMP:14358"/>
        <dbReference type="Rhea" id="RHEA-COMP:14367"/>
        <dbReference type="ChEBI" id="CHEBI:15377"/>
        <dbReference type="ChEBI" id="CHEBI:28563"/>
        <dbReference type="ChEBI" id="CHEBI:59087"/>
        <dbReference type="ChEBI" id="CHEBI:60628"/>
        <dbReference type="EC" id="3.2.1.113"/>
    </reaction>
</comment>
<evidence type="ECO:0000256" key="9">
    <source>
        <dbReference type="ARBA" id="ARBA00048605"/>
    </source>
</evidence>
<evidence type="ECO:0000256" key="7">
    <source>
        <dbReference type="ARBA" id="ARBA00023157"/>
    </source>
</evidence>
<evidence type="ECO:0000256" key="10">
    <source>
        <dbReference type="RuleBase" id="RU361193"/>
    </source>
</evidence>
<keyword evidence="14" id="KW-1185">Reference proteome</keyword>
<dbReference type="GO" id="GO:0005509">
    <property type="term" value="F:calcium ion binding"/>
    <property type="evidence" value="ECO:0007669"/>
    <property type="project" value="InterPro"/>
</dbReference>
<dbReference type="Gene3D" id="1.50.10.10">
    <property type="match status" value="1"/>
</dbReference>
<evidence type="ECO:0000256" key="2">
    <source>
        <dbReference type="ARBA" id="ARBA00004922"/>
    </source>
</evidence>
<evidence type="ECO:0000256" key="8">
    <source>
        <dbReference type="ARBA" id="ARBA00047669"/>
    </source>
</evidence>
<evidence type="ECO:0000256" key="11">
    <source>
        <dbReference type="SAM" id="MobiDB-lite"/>
    </source>
</evidence>
<proteinExistence type="inferred from homology"/>
<comment type="cofactor">
    <cofactor evidence="1">
        <name>Ca(2+)</name>
        <dbReference type="ChEBI" id="CHEBI:29108"/>
    </cofactor>
</comment>
<dbReference type="InterPro" id="IPR050749">
    <property type="entry name" value="Glycosyl_Hydrolase_47"/>
</dbReference>
<evidence type="ECO:0000313" key="13">
    <source>
        <dbReference type="EMBL" id="KAK3271045.1"/>
    </source>
</evidence>
<dbReference type="EMBL" id="LGRX02010049">
    <property type="protein sequence ID" value="KAK3271045.1"/>
    <property type="molecule type" value="Genomic_DNA"/>
</dbReference>
<evidence type="ECO:0000256" key="6">
    <source>
        <dbReference type="ARBA" id="ARBA00022837"/>
    </source>
</evidence>
<comment type="similarity">
    <text evidence="3 10">Belongs to the glycosyl hydrolase 47 family.</text>
</comment>
<dbReference type="PANTHER" id="PTHR11742">
    <property type="entry name" value="MANNOSYL-OLIGOSACCHARIDE ALPHA-1,2-MANNOSIDASE-RELATED"/>
    <property type="match status" value="1"/>
</dbReference>
<keyword evidence="5 10" id="KW-0378">Hydrolase</keyword>
<dbReference type="InterPro" id="IPR036026">
    <property type="entry name" value="Seven-hairpin_glycosidases"/>
</dbReference>
<keyword evidence="7" id="KW-1015">Disulfide bond</keyword>
<comment type="catalytic activity">
    <reaction evidence="9">
        <text>N(4)-(alpha-D-Man-(1-&gt;2)-alpha-D-Man-(1-&gt;2)-alpha-D-Man-(1-&gt;3)-[alpha-D-Man-(1-&gt;2)-alpha-D-Man-(1-&gt;3)-[alpha-D-Man-(1-&gt;2)-alpha-D-Man-(1-&gt;6)]-alpha-D-Man-(1-&gt;6)]-beta-D-Man-(1-&gt;4)-beta-D-GlcNAc-(1-&gt;4)-beta-D-GlcNAc)-L-asparaginyl-[protein] (N-glucan mannose isomer 9A1,2,3B1,2,3) + 4 H2O = N(4)-(alpha-D-Man-(1-&gt;3)-[alpha-D-Man-(1-&gt;3)-[alpha-D-Man-(1-&gt;6)]-alpha-D-Man-(1-&gt;6)]-beta-D-Man-(1-&gt;4)-beta-D-GlcNAc-(1-&gt;4)-beta-D-GlcNAc)-L-asparaginyl-[protein] (N-glucan mannose isomer 5A1,2) + 4 beta-D-mannose</text>
        <dbReference type="Rhea" id="RHEA:56008"/>
        <dbReference type="Rhea" id="RHEA-COMP:14356"/>
        <dbReference type="Rhea" id="RHEA-COMP:14367"/>
        <dbReference type="ChEBI" id="CHEBI:15377"/>
        <dbReference type="ChEBI" id="CHEBI:28563"/>
        <dbReference type="ChEBI" id="CHEBI:59087"/>
        <dbReference type="ChEBI" id="CHEBI:139493"/>
        <dbReference type="EC" id="3.2.1.113"/>
    </reaction>
</comment>
<keyword evidence="12" id="KW-0812">Transmembrane</keyword>
<dbReference type="Pfam" id="PF01532">
    <property type="entry name" value="Glyco_hydro_47"/>
    <property type="match status" value="1"/>
</dbReference>
<dbReference type="EC" id="3.2.1.-" evidence="10"/>
<accession>A0AAE0G3Q3</accession>